<evidence type="ECO:0000313" key="2">
    <source>
        <dbReference type="Proteomes" id="UP000821837"/>
    </source>
</evidence>
<dbReference type="AlphaFoldDB" id="A0A9D4PW13"/>
<dbReference type="Proteomes" id="UP000821837">
    <property type="component" value="Unassembled WGS sequence"/>
</dbReference>
<reference evidence="1" key="2">
    <citation type="submission" date="2021-09" db="EMBL/GenBank/DDBJ databases">
        <authorList>
            <person name="Jia N."/>
            <person name="Wang J."/>
            <person name="Shi W."/>
            <person name="Du L."/>
            <person name="Sun Y."/>
            <person name="Zhan W."/>
            <person name="Jiang J."/>
            <person name="Wang Q."/>
            <person name="Zhang B."/>
            <person name="Ji P."/>
            <person name="Sakyi L.B."/>
            <person name="Cui X."/>
            <person name="Yuan T."/>
            <person name="Jiang B."/>
            <person name="Yang W."/>
            <person name="Lam T.T.-Y."/>
            <person name="Chang Q."/>
            <person name="Ding S."/>
            <person name="Wang X."/>
            <person name="Zhu J."/>
            <person name="Ruan X."/>
            <person name="Zhao L."/>
            <person name="Wei J."/>
            <person name="Que T."/>
            <person name="Du C."/>
            <person name="Cheng J."/>
            <person name="Dai P."/>
            <person name="Han X."/>
            <person name="Huang E."/>
            <person name="Gao Y."/>
            <person name="Liu J."/>
            <person name="Shao H."/>
            <person name="Ye R."/>
            <person name="Li L."/>
            <person name="Wei W."/>
            <person name="Wang X."/>
            <person name="Wang C."/>
            <person name="Huo Q."/>
            <person name="Li W."/>
            <person name="Guo W."/>
            <person name="Chen H."/>
            <person name="Chen S."/>
            <person name="Zhou L."/>
            <person name="Zhou L."/>
            <person name="Ni X."/>
            <person name="Tian J."/>
            <person name="Zhou Y."/>
            <person name="Sheng Y."/>
            <person name="Liu T."/>
            <person name="Pan Y."/>
            <person name="Xia L."/>
            <person name="Li J."/>
            <person name="Zhao F."/>
            <person name="Cao W."/>
        </authorList>
    </citation>
    <scope>NUCLEOTIDE SEQUENCE</scope>
    <source>
        <strain evidence="1">Rsan-2018</strain>
        <tissue evidence="1">Larvae</tissue>
    </source>
</reference>
<accession>A0A9D4PW13</accession>
<reference evidence="1" key="1">
    <citation type="journal article" date="2020" name="Cell">
        <title>Large-Scale Comparative Analyses of Tick Genomes Elucidate Their Genetic Diversity and Vector Capacities.</title>
        <authorList>
            <consortium name="Tick Genome and Microbiome Consortium (TIGMIC)"/>
            <person name="Jia N."/>
            <person name="Wang J."/>
            <person name="Shi W."/>
            <person name="Du L."/>
            <person name="Sun Y."/>
            <person name="Zhan W."/>
            <person name="Jiang J.F."/>
            <person name="Wang Q."/>
            <person name="Zhang B."/>
            <person name="Ji P."/>
            <person name="Bell-Sakyi L."/>
            <person name="Cui X.M."/>
            <person name="Yuan T.T."/>
            <person name="Jiang B.G."/>
            <person name="Yang W.F."/>
            <person name="Lam T.T."/>
            <person name="Chang Q.C."/>
            <person name="Ding S.J."/>
            <person name="Wang X.J."/>
            <person name="Zhu J.G."/>
            <person name="Ruan X.D."/>
            <person name="Zhao L."/>
            <person name="Wei J.T."/>
            <person name="Ye R.Z."/>
            <person name="Que T.C."/>
            <person name="Du C.H."/>
            <person name="Zhou Y.H."/>
            <person name="Cheng J.X."/>
            <person name="Dai P.F."/>
            <person name="Guo W.B."/>
            <person name="Han X.H."/>
            <person name="Huang E.J."/>
            <person name="Li L.F."/>
            <person name="Wei W."/>
            <person name="Gao Y.C."/>
            <person name="Liu J.Z."/>
            <person name="Shao H.Z."/>
            <person name="Wang X."/>
            <person name="Wang C.C."/>
            <person name="Yang T.C."/>
            <person name="Huo Q.B."/>
            <person name="Li W."/>
            <person name="Chen H.Y."/>
            <person name="Chen S.E."/>
            <person name="Zhou L.G."/>
            <person name="Ni X.B."/>
            <person name="Tian J.H."/>
            <person name="Sheng Y."/>
            <person name="Liu T."/>
            <person name="Pan Y.S."/>
            <person name="Xia L.Y."/>
            <person name="Li J."/>
            <person name="Zhao F."/>
            <person name="Cao W.C."/>
        </authorList>
    </citation>
    <scope>NUCLEOTIDE SEQUENCE</scope>
    <source>
        <strain evidence="1">Rsan-2018</strain>
    </source>
</reference>
<dbReference type="EMBL" id="JABSTV010001250">
    <property type="protein sequence ID" value="KAH7956757.1"/>
    <property type="molecule type" value="Genomic_DNA"/>
</dbReference>
<keyword evidence="2" id="KW-1185">Reference proteome</keyword>
<proteinExistence type="predicted"/>
<evidence type="ECO:0000313" key="1">
    <source>
        <dbReference type="EMBL" id="KAH7956757.1"/>
    </source>
</evidence>
<sequence length="136" mass="14896">MKMPFAIAWAVGQDIDSASLGKALGTLPKRLKAYVLRRQQVDDTERKHASHLVGGKVHTAGDCTFVRVDLKLTAVGHPGVLRLEVSYGPFSVHPVRIIVKSRGSPEFMDIVNDRAEDIRDLLESSLLDEACSVLCS</sequence>
<name>A0A9D4PW13_RHISA</name>
<protein>
    <submittedName>
        <fullName evidence="1">Uncharacterized protein</fullName>
    </submittedName>
</protein>
<comment type="caution">
    <text evidence="1">The sequence shown here is derived from an EMBL/GenBank/DDBJ whole genome shotgun (WGS) entry which is preliminary data.</text>
</comment>
<gene>
    <name evidence="1" type="ORF">HPB52_012509</name>
</gene>
<organism evidence="1 2">
    <name type="scientific">Rhipicephalus sanguineus</name>
    <name type="common">Brown dog tick</name>
    <name type="synonym">Ixodes sanguineus</name>
    <dbReference type="NCBI Taxonomy" id="34632"/>
    <lineage>
        <taxon>Eukaryota</taxon>
        <taxon>Metazoa</taxon>
        <taxon>Ecdysozoa</taxon>
        <taxon>Arthropoda</taxon>
        <taxon>Chelicerata</taxon>
        <taxon>Arachnida</taxon>
        <taxon>Acari</taxon>
        <taxon>Parasitiformes</taxon>
        <taxon>Ixodida</taxon>
        <taxon>Ixodoidea</taxon>
        <taxon>Ixodidae</taxon>
        <taxon>Rhipicephalinae</taxon>
        <taxon>Rhipicephalus</taxon>
        <taxon>Rhipicephalus</taxon>
    </lineage>
</organism>